<name>A0AA40C162_9PEZI</name>
<evidence type="ECO:0000313" key="2">
    <source>
        <dbReference type="Proteomes" id="UP001174934"/>
    </source>
</evidence>
<dbReference type="EMBL" id="JAULSR010000004">
    <property type="protein sequence ID" value="KAK0621157.1"/>
    <property type="molecule type" value="Genomic_DNA"/>
</dbReference>
<protein>
    <submittedName>
        <fullName evidence="1">Uncharacterized protein</fullName>
    </submittedName>
</protein>
<organism evidence="1 2">
    <name type="scientific">Bombardia bombarda</name>
    <dbReference type="NCBI Taxonomy" id="252184"/>
    <lineage>
        <taxon>Eukaryota</taxon>
        <taxon>Fungi</taxon>
        <taxon>Dikarya</taxon>
        <taxon>Ascomycota</taxon>
        <taxon>Pezizomycotina</taxon>
        <taxon>Sordariomycetes</taxon>
        <taxon>Sordariomycetidae</taxon>
        <taxon>Sordariales</taxon>
        <taxon>Lasiosphaeriaceae</taxon>
        <taxon>Bombardia</taxon>
    </lineage>
</organism>
<accession>A0AA40C162</accession>
<reference evidence="1" key="1">
    <citation type="submission" date="2023-06" db="EMBL/GenBank/DDBJ databases">
        <title>Genome-scale phylogeny and comparative genomics of the fungal order Sordariales.</title>
        <authorList>
            <consortium name="Lawrence Berkeley National Laboratory"/>
            <person name="Hensen N."/>
            <person name="Bonometti L."/>
            <person name="Westerberg I."/>
            <person name="Brannstrom I.O."/>
            <person name="Guillou S."/>
            <person name="Cros-Aarteil S."/>
            <person name="Calhoun S."/>
            <person name="Haridas S."/>
            <person name="Kuo A."/>
            <person name="Mondo S."/>
            <person name="Pangilinan J."/>
            <person name="Riley R."/>
            <person name="LaButti K."/>
            <person name="Andreopoulos B."/>
            <person name="Lipzen A."/>
            <person name="Chen C."/>
            <person name="Yanf M."/>
            <person name="Daum C."/>
            <person name="Ng V."/>
            <person name="Clum A."/>
            <person name="Steindorff A."/>
            <person name="Ohm R."/>
            <person name="Martin F."/>
            <person name="Silar P."/>
            <person name="Natvig D."/>
            <person name="Lalanne C."/>
            <person name="Gautier V."/>
            <person name="Ament-velasquez S.L."/>
            <person name="Kruys A."/>
            <person name="Hutchinson M.I."/>
            <person name="Powell A.J."/>
            <person name="Barry K."/>
            <person name="Miller A.N."/>
            <person name="Grigoriev I.V."/>
            <person name="Debuchy R."/>
            <person name="Gladieux P."/>
            <person name="Thoren M.H."/>
            <person name="Johannesson H."/>
        </authorList>
    </citation>
    <scope>NUCLEOTIDE SEQUENCE</scope>
    <source>
        <strain evidence="1">SMH3391-2</strain>
    </source>
</reference>
<dbReference type="AlphaFoldDB" id="A0AA40C162"/>
<proteinExistence type="predicted"/>
<keyword evidence="2" id="KW-1185">Reference proteome</keyword>
<dbReference type="Proteomes" id="UP001174934">
    <property type="component" value="Unassembled WGS sequence"/>
</dbReference>
<sequence length="94" mass="10212">MNAEQQMPREPAPAMSMEPRVSIDQQPPTSAFAAAWMARKKHVSPAVPAAPLKNICVARRAARRPSITAAASLVLGTHQRVQAAAKVSRVLKWF</sequence>
<gene>
    <name evidence="1" type="ORF">B0T17DRAFT_617638</name>
</gene>
<comment type="caution">
    <text evidence="1">The sequence shown here is derived from an EMBL/GenBank/DDBJ whole genome shotgun (WGS) entry which is preliminary data.</text>
</comment>
<evidence type="ECO:0000313" key="1">
    <source>
        <dbReference type="EMBL" id="KAK0621157.1"/>
    </source>
</evidence>